<keyword evidence="9" id="KW-1185">Reference proteome</keyword>
<comment type="subcellular location">
    <subcellularLocation>
        <location evidence="1">Nucleus</location>
    </subcellularLocation>
</comment>
<feature type="domain" description="BHLH" evidence="7">
    <location>
        <begin position="365"/>
        <end position="414"/>
    </location>
</feature>
<dbReference type="Pfam" id="PF23133">
    <property type="entry name" value="DUF7050"/>
    <property type="match status" value="1"/>
</dbReference>
<evidence type="ECO:0000256" key="2">
    <source>
        <dbReference type="ARBA" id="ARBA00023015"/>
    </source>
</evidence>
<evidence type="ECO:0000256" key="6">
    <source>
        <dbReference type="SAM" id="MobiDB-lite"/>
    </source>
</evidence>
<dbReference type="InterPro" id="IPR045239">
    <property type="entry name" value="bHLH95_bHLH"/>
</dbReference>
<evidence type="ECO:0000313" key="8">
    <source>
        <dbReference type="EMBL" id="KAL3532634.1"/>
    </source>
</evidence>
<dbReference type="PANTHER" id="PTHR46665">
    <property type="entry name" value="TRANSCRIPTION FACTOR BHLH041-RELATED-RELATED"/>
    <property type="match status" value="1"/>
</dbReference>
<feature type="region of interest" description="Disordered" evidence="6">
    <location>
        <begin position="164"/>
        <end position="189"/>
    </location>
</feature>
<dbReference type="Gene3D" id="4.10.280.10">
    <property type="entry name" value="Helix-loop-helix DNA-binding domain"/>
    <property type="match status" value="1"/>
</dbReference>
<evidence type="ECO:0000256" key="5">
    <source>
        <dbReference type="SAM" id="Coils"/>
    </source>
</evidence>
<dbReference type="InterPro" id="IPR036638">
    <property type="entry name" value="HLH_DNA-bd_sf"/>
</dbReference>
<keyword evidence="5" id="KW-0175">Coiled coil</keyword>
<keyword evidence="3" id="KW-0804">Transcription</keyword>
<dbReference type="Proteomes" id="UP001630127">
    <property type="component" value="Unassembled WGS sequence"/>
</dbReference>
<dbReference type="SUPFAM" id="SSF47459">
    <property type="entry name" value="HLH, helix-loop-helix DNA-binding domain"/>
    <property type="match status" value="1"/>
</dbReference>
<dbReference type="InterPro" id="IPR044658">
    <property type="entry name" value="bHLH92/bHLH041-like"/>
</dbReference>
<accession>A0ABD3AN95</accession>
<dbReference type="Pfam" id="PF00010">
    <property type="entry name" value="HLH"/>
    <property type="match status" value="1"/>
</dbReference>
<dbReference type="GO" id="GO:0005634">
    <property type="term" value="C:nucleus"/>
    <property type="evidence" value="ECO:0007669"/>
    <property type="project" value="UniProtKB-SubCell"/>
</dbReference>
<reference evidence="8 9" key="1">
    <citation type="submission" date="2024-11" db="EMBL/GenBank/DDBJ databases">
        <title>A near-complete genome assembly of Cinchona calisaya.</title>
        <authorList>
            <person name="Lian D.C."/>
            <person name="Zhao X.W."/>
            <person name="Wei L."/>
        </authorList>
    </citation>
    <scope>NUCLEOTIDE SEQUENCE [LARGE SCALE GENOMIC DNA]</scope>
    <source>
        <tissue evidence="8">Nenye</tissue>
    </source>
</reference>
<dbReference type="InterPro" id="IPR055477">
    <property type="entry name" value="DUF7049"/>
</dbReference>
<keyword evidence="2" id="KW-0805">Transcription regulation</keyword>
<dbReference type="CDD" id="cd11393">
    <property type="entry name" value="bHLH_AtbHLH_like"/>
    <property type="match status" value="1"/>
</dbReference>
<feature type="coiled-coil region" evidence="5">
    <location>
        <begin position="404"/>
        <end position="431"/>
    </location>
</feature>
<dbReference type="SMART" id="SM00353">
    <property type="entry name" value="HLH"/>
    <property type="match status" value="1"/>
</dbReference>
<dbReference type="PANTHER" id="PTHR46665:SF1">
    <property type="entry name" value="SPERMATOGENESIS- AND OOGENESIS-SPECIFIC BASIC HELIX-LOOP-HELIX-CONTAINING PROTEIN 1"/>
    <property type="match status" value="1"/>
</dbReference>
<gene>
    <name evidence="8" type="ORF">ACH5RR_006155</name>
</gene>
<evidence type="ECO:0000313" key="9">
    <source>
        <dbReference type="Proteomes" id="UP001630127"/>
    </source>
</evidence>
<dbReference type="EMBL" id="JBJUIK010000003">
    <property type="protein sequence ID" value="KAL3532634.1"/>
    <property type="molecule type" value="Genomic_DNA"/>
</dbReference>
<dbReference type="PROSITE" id="PS50888">
    <property type="entry name" value="BHLH"/>
    <property type="match status" value="1"/>
</dbReference>
<proteinExistence type="predicted"/>
<organism evidence="8 9">
    <name type="scientific">Cinchona calisaya</name>
    <dbReference type="NCBI Taxonomy" id="153742"/>
    <lineage>
        <taxon>Eukaryota</taxon>
        <taxon>Viridiplantae</taxon>
        <taxon>Streptophyta</taxon>
        <taxon>Embryophyta</taxon>
        <taxon>Tracheophyta</taxon>
        <taxon>Spermatophyta</taxon>
        <taxon>Magnoliopsida</taxon>
        <taxon>eudicotyledons</taxon>
        <taxon>Gunneridae</taxon>
        <taxon>Pentapetalae</taxon>
        <taxon>asterids</taxon>
        <taxon>lamiids</taxon>
        <taxon>Gentianales</taxon>
        <taxon>Rubiaceae</taxon>
        <taxon>Cinchonoideae</taxon>
        <taxon>Cinchoneae</taxon>
        <taxon>Cinchona</taxon>
    </lineage>
</organism>
<name>A0ABD3AN95_9GENT</name>
<comment type="caution">
    <text evidence="8">The sequence shown here is derived from an EMBL/GenBank/DDBJ whole genome shotgun (WGS) entry which is preliminary data.</text>
</comment>
<keyword evidence="4" id="KW-0539">Nucleus</keyword>
<evidence type="ECO:0000256" key="3">
    <source>
        <dbReference type="ARBA" id="ARBA00023163"/>
    </source>
</evidence>
<dbReference type="AlphaFoldDB" id="A0ABD3AN95"/>
<dbReference type="InterPro" id="IPR055478">
    <property type="entry name" value="DUF7050"/>
</dbReference>
<evidence type="ECO:0000256" key="4">
    <source>
        <dbReference type="ARBA" id="ARBA00023242"/>
    </source>
</evidence>
<evidence type="ECO:0000259" key="7">
    <source>
        <dbReference type="PROSITE" id="PS50888"/>
    </source>
</evidence>
<dbReference type="InterPro" id="IPR011598">
    <property type="entry name" value="bHLH_dom"/>
</dbReference>
<evidence type="ECO:0000256" key="1">
    <source>
        <dbReference type="ARBA" id="ARBA00004123"/>
    </source>
</evidence>
<dbReference type="Pfam" id="PF23132">
    <property type="entry name" value="DUF7049"/>
    <property type="match status" value="1"/>
</dbReference>
<protein>
    <recommendedName>
        <fullName evidence="7">BHLH domain-containing protein</fullName>
    </recommendedName>
</protein>
<sequence length="550" mass="61303">MDSVFFLGEGDRATFIQHMMQSFGCTYICLWSYDPPPSNCLRYKDGFYRERSNQLPSSSTSGSLVERLFTEYCQSIILVDTSRIPGLAFLNNLPYMELHSADLQRMASTELQRRFYEEAGIKTALFMGCNTGEIEVGFSDDSQVNMEMQMRTWFLEDFSGQSAPTTAMELPQPSADQNRPGSSSSSLRSLSYDSPEYSVPFLFDIPSTSFTVQEPRQNAMIQQAIESAPAVSTATIAVPTTTLHQVVAIRDLNQIRNIQLPNIESEEAAMAQAILAVISSSSPASSSSSSLQSQQNLPLNYPVSGSQSSAFRWYNRSALAPRSVLPISSSRIRRRENMTKRSIAFLRTLNTIRSQIQTQSGRTSNTQLHHMINERRRREKLNESFQALRSLLPPGTKKDKASVLARTTEYMSSLKAQVEELNKRNQILEAQLLLPKKSAGEEEASGGSSSNNERVEVQITNVAASTSAARIVDLQVTLRAEVSMVDLVVSLLEFLKTDQNVSLMSLEANTRMAEPISINSAVLMRLRVEDGEWDESAFQEAIRRLVNDLA</sequence>